<proteinExistence type="inferred from homology"/>
<dbReference type="InterPro" id="IPR000172">
    <property type="entry name" value="GMC_OxRdtase_N"/>
</dbReference>
<comment type="similarity">
    <text evidence="2 6">Belongs to the GMC oxidoreductase family.</text>
</comment>
<dbReference type="EMBL" id="LJEX02000141">
    <property type="protein sequence ID" value="OCO80168.1"/>
    <property type="molecule type" value="Genomic_DNA"/>
</dbReference>
<comment type="caution">
    <text evidence="9">The sequence shown here is derived from an EMBL/GenBank/DDBJ whole genome shotgun (WGS) entry which is preliminary data.</text>
</comment>
<evidence type="ECO:0000256" key="5">
    <source>
        <dbReference type="PIRSR" id="PIRSR000137-2"/>
    </source>
</evidence>
<evidence type="ECO:0000313" key="10">
    <source>
        <dbReference type="EMBL" id="PYA63551.1"/>
    </source>
</evidence>
<dbReference type="AlphaFoldDB" id="A0A5P6H0W7"/>
<keyword evidence="12" id="KW-1185">Reference proteome</keyword>
<evidence type="ECO:0000313" key="9">
    <source>
        <dbReference type="EMBL" id="OCO80168.1"/>
    </source>
</evidence>
<dbReference type="Gene3D" id="3.50.50.60">
    <property type="entry name" value="FAD/NAD(P)-binding domain"/>
    <property type="match status" value="1"/>
</dbReference>
<evidence type="ECO:0000256" key="2">
    <source>
        <dbReference type="ARBA" id="ARBA00010790"/>
    </source>
</evidence>
<accession>A0A5P6H0W7</accession>
<dbReference type="SUPFAM" id="SSF51905">
    <property type="entry name" value="FAD/NAD(P)-binding domain"/>
    <property type="match status" value="1"/>
</dbReference>
<reference evidence="10" key="4">
    <citation type="submission" date="2018-06" db="EMBL/GenBank/DDBJ databases">
        <authorList>
            <person name="Martins R.C."/>
            <person name="Perdigao-Neto L.V."/>
            <person name="Costa S.F."/>
            <person name="Levin A.S.S."/>
        </authorList>
    </citation>
    <scope>NUCLEOTIDE SEQUENCE</scope>
    <source>
        <strain evidence="10">1283</strain>
    </source>
</reference>
<evidence type="ECO:0000313" key="12">
    <source>
        <dbReference type="Proteomes" id="UP000247823"/>
    </source>
</evidence>
<dbReference type="PIRSF" id="PIRSF000137">
    <property type="entry name" value="Alcohol_oxidase"/>
    <property type="match status" value="1"/>
</dbReference>
<dbReference type="SUPFAM" id="SSF54373">
    <property type="entry name" value="FAD-linked reductases, C-terminal domain"/>
    <property type="match status" value="1"/>
</dbReference>
<reference evidence="10" key="3">
    <citation type="submission" date="2018-06" db="EMBL/GenBank/DDBJ databases">
        <title>Serratia marcescens genome sequencing and assembly.</title>
        <authorList>
            <person name="Martins R.C.R."/>
            <person name="Perdigao-Neto L.V."/>
            <person name="Costa S.F."/>
            <person name="Levin A.S.S."/>
        </authorList>
    </citation>
    <scope>NUCLEOTIDE SEQUENCE</scope>
    <source>
        <strain evidence="10">1283</strain>
    </source>
</reference>
<dbReference type="PANTHER" id="PTHR11552:SF147">
    <property type="entry name" value="CHOLINE DEHYDROGENASE, MITOCHONDRIAL"/>
    <property type="match status" value="1"/>
</dbReference>
<evidence type="ECO:0000313" key="11">
    <source>
        <dbReference type="Proteomes" id="UP000050489"/>
    </source>
</evidence>
<reference evidence="11" key="1">
    <citation type="submission" date="2016-04" db="EMBL/GenBank/DDBJ databases">
        <authorList>
            <person name="Osei Sekyere J."/>
            <person name="Sivertsen A."/>
            <person name="Pedersen A.T."/>
            <person name="Sundsfjord A."/>
        </authorList>
    </citation>
    <scope>NUCLEOTIDE SEQUENCE [LARGE SCALE GENOMIC DNA]</scope>
    <source>
        <strain evidence="11">945174350</strain>
    </source>
</reference>
<gene>
    <name evidence="9" type="ORF">AN695_0225460</name>
    <name evidence="10" type="ORF">DMW51_18450</name>
</gene>
<dbReference type="Pfam" id="PF05199">
    <property type="entry name" value="GMC_oxred_C"/>
    <property type="match status" value="1"/>
</dbReference>
<dbReference type="PANTHER" id="PTHR11552">
    <property type="entry name" value="GLUCOSE-METHANOL-CHOLINE GMC OXIDOREDUCTASE"/>
    <property type="match status" value="1"/>
</dbReference>
<dbReference type="InterPro" id="IPR007867">
    <property type="entry name" value="GMC_OxRtase_C"/>
</dbReference>
<reference evidence="9" key="2">
    <citation type="journal article" date="2017" name="PLoS ONE">
        <title>Genomic and phenotypic characterisation of fluoroquinolone resistance mechanisms in Enterobacteriaceae in Durban, South Africa.</title>
        <authorList>
            <person name="Osei Sekyere J."/>
            <person name="Amoako D.G."/>
        </authorList>
    </citation>
    <scope>NUCLEOTIDE SEQUENCE</scope>
    <source>
        <strain evidence="9">945174350</strain>
    </source>
</reference>
<dbReference type="InterPro" id="IPR036188">
    <property type="entry name" value="FAD/NAD-bd_sf"/>
</dbReference>
<evidence type="ECO:0000256" key="4">
    <source>
        <dbReference type="ARBA" id="ARBA00022827"/>
    </source>
</evidence>
<dbReference type="GO" id="GO:0050660">
    <property type="term" value="F:flavin adenine dinucleotide binding"/>
    <property type="evidence" value="ECO:0007669"/>
    <property type="project" value="InterPro"/>
</dbReference>
<dbReference type="Pfam" id="PF00732">
    <property type="entry name" value="GMC_oxred_N"/>
    <property type="match status" value="1"/>
</dbReference>
<dbReference type="Proteomes" id="UP000247823">
    <property type="component" value="Unassembled WGS sequence"/>
</dbReference>
<keyword evidence="4 5" id="KW-0274">FAD</keyword>
<evidence type="ECO:0000259" key="7">
    <source>
        <dbReference type="PROSITE" id="PS00623"/>
    </source>
</evidence>
<feature type="binding site" evidence="5">
    <location>
        <position position="218"/>
    </location>
    <ligand>
        <name>FAD</name>
        <dbReference type="ChEBI" id="CHEBI:57692"/>
    </ligand>
</feature>
<feature type="domain" description="Glucose-methanol-choline oxidoreductase N-terminal" evidence="7">
    <location>
        <begin position="80"/>
        <end position="103"/>
    </location>
</feature>
<feature type="binding site" evidence="5">
    <location>
        <position position="82"/>
    </location>
    <ligand>
        <name>FAD</name>
        <dbReference type="ChEBI" id="CHEBI:57692"/>
    </ligand>
</feature>
<feature type="domain" description="Glucose-methanol-choline oxidoreductase N-terminal" evidence="8">
    <location>
        <begin position="252"/>
        <end position="266"/>
    </location>
</feature>
<evidence type="ECO:0000256" key="6">
    <source>
        <dbReference type="RuleBase" id="RU003968"/>
    </source>
</evidence>
<sequence>MNKNYFDVVIVGSGAAGCVVADYLATNTQASIAVLEAGKTDLDPMIHIPAGYSEILAKDKHVWLYETVPQHGHVQKFRMGKVVGGGTSINAMCYVRGQKRDFDTWQQSVNDEEWSYDSLWKTFVEQENNDTFHNKNHGISGNLSVQLPHGINKLNQYCMKAFQEFGLPYNPDYNGDSQFGVSPVQSNIGDQKRCSAVVAHLQRHIDSERVVVLTNHTVTKILFDGDDANGVEVDVQGKRKVISAGLVILSAGAVQSPKILMHSGIGPKEELNKFSIPVKVDLPGVGNNLQDHPVVTVSAYVKGKLGYQQSAVGFGMINTGIKYIISKDGPAAGNGLESVSYWNPVGGGTDPTVQCYHEPIISTNRLSPTGTRSGITFALIVLQPRSKGWVRLADNDPLSMPLINPNFMMEEYDINTAVQAVKDIRKVMKQQSLCDLIEEEVMPGSNIKSDEQIADFVKSVATTMFHPVGTCKMGTDKDSVVDSNLKVHGVNKLHVIDASIMPAITSGNTNAPTQALALIGAKKVKNTYF</sequence>
<protein>
    <submittedName>
        <fullName evidence="9">Glucose-methanol-choline oxidoreductase</fullName>
    </submittedName>
</protein>
<dbReference type="PROSITE" id="PS51257">
    <property type="entry name" value="PROKAR_LIPOPROTEIN"/>
    <property type="match status" value="1"/>
</dbReference>
<dbReference type="InterPro" id="IPR012132">
    <property type="entry name" value="GMC_OxRdtase"/>
</dbReference>
<dbReference type="Gene3D" id="3.30.560.10">
    <property type="entry name" value="Glucose Oxidase, domain 3"/>
    <property type="match status" value="1"/>
</dbReference>
<keyword evidence="3 6" id="KW-0285">Flavoprotein</keyword>
<evidence type="ECO:0000256" key="1">
    <source>
        <dbReference type="ARBA" id="ARBA00001974"/>
    </source>
</evidence>
<evidence type="ECO:0000256" key="3">
    <source>
        <dbReference type="ARBA" id="ARBA00022630"/>
    </source>
</evidence>
<evidence type="ECO:0000259" key="8">
    <source>
        <dbReference type="PROSITE" id="PS00624"/>
    </source>
</evidence>
<dbReference type="Proteomes" id="UP000050489">
    <property type="component" value="Unassembled WGS sequence"/>
</dbReference>
<dbReference type="RefSeq" id="WP_055317029.1">
    <property type="nucleotide sequence ID" value="NZ_CADDTT010000042.1"/>
</dbReference>
<dbReference type="PROSITE" id="PS00623">
    <property type="entry name" value="GMC_OXRED_1"/>
    <property type="match status" value="1"/>
</dbReference>
<organism evidence="9 11">
    <name type="scientific">Serratia marcescens</name>
    <dbReference type="NCBI Taxonomy" id="615"/>
    <lineage>
        <taxon>Bacteria</taxon>
        <taxon>Pseudomonadati</taxon>
        <taxon>Pseudomonadota</taxon>
        <taxon>Gammaproteobacteria</taxon>
        <taxon>Enterobacterales</taxon>
        <taxon>Yersiniaceae</taxon>
        <taxon>Serratia</taxon>
    </lineage>
</organism>
<dbReference type="PROSITE" id="PS00624">
    <property type="entry name" value="GMC_OXRED_2"/>
    <property type="match status" value="1"/>
</dbReference>
<name>A0A5P6H0W7_SERMA</name>
<comment type="cofactor">
    <cofactor evidence="1 5">
        <name>FAD</name>
        <dbReference type="ChEBI" id="CHEBI:57692"/>
    </cofactor>
</comment>
<dbReference type="EMBL" id="QJQB01000422">
    <property type="protein sequence ID" value="PYA63551.1"/>
    <property type="molecule type" value="Genomic_DNA"/>
</dbReference>
<dbReference type="GO" id="GO:0016614">
    <property type="term" value="F:oxidoreductase activity, acting on CH-OH group of donors"/>
    <property type="evidence" value="ECO:0007669"/>
    <property type="project" value="InterPro"/>
</dbReference>